<dbReference type="AlphaFoldDB" id="A0A1F7RNL0"/>
<feature type="transmembrane region" description="Helical" evidence="1">
    <location>
        <begin position="88"/>
        <end position="107"/>
    </location>
</feature>
<dbReference type="Proteomes" id="UP000178526">
    <property type="component" value="Unassembled WGS sequence"/>
</dbReference>
<evidence type="ECO:0008006" key="4">
    <source>
        <dbReference type="Google" id="ProtNLM"/>
    </source>
</evidence>
<keyword evidence="1" id="KW-0812">Transmembrane</keyword>
<sequence>MEDFLYFAGLVITILWCFKVKLFRYKEKRLKDILYFIGMMVLIFGAIISLYLFFETYGKYSRGSHYLRQNPDSIIAYFDFIQWRYAKVMFIAGFIGSILAGTFFLALTKIMDLLEGINRSLKENAGRNS</sequence>
<evidence type="ECO:0000313" key="2">
    <source>
        <dbReference type="EMBL" id="OGL43103.1"/>
    </source>
</evidence>
<feature type="transmembrane region" description="Helical" evidence="1">
    <location>
        <begin position="6"/>
        <end position="22"/>
    </location>
</feature>
<organism evidence="2 3">
    <name type="scientific">Candidatus Schekmanbacteria bacterium GWA2_38_11</name>
    <dbReference type="NCBI Taxonomy" id="1817876"/>
    <lineage>
        <taxon>Bacteria</taxon>
        <taxon>Candidatus Schekmaniibacteriota</taxon>
    </lineage>
</organism>
<dbReference type="EMBL" id="MGDB01000012">
    <property type="protein sequence ID" value="OGL43103.1"/>
    <property type="molecule type" value="Genomic_DNA"/>
</dbReference>
<evidence type="ECO:0000313" key="3">
    <source>
        <dbReference type="Proteomes" id="UP000178526"/>
    </source>
</evidence>
<feature type="transmembrane region" description="Helical" evidence="1">
    <location>
        <begin position="34"/>
        <end position="54"/>
    </location>
</feature>
<keyword evidence="1" id="KW-1133">Transmembrane helix</keyword>
<reference evidence="2 3" key="1">
    <citation type="journal article" date="2016" name="Nat. Commun.">
        <title>Thousands of microbial genomes shed light on interconnected biogeochemical processes in an aquifer system.</title>
        <authorList>
            <person name="Anantharaman K."/>
            <person name="Brown C.T."/>
            <person name="Hug L.A."/>
            <person name="Sharon I."/>
            <person name="Castelle C.J."/>
            <person name="Probst A.J."/>
            <person name="Thomas B.C."/>
            <person name="Singh A."/>
            <person name="Wilkins M.J."/>
            <person name="Karaoz U."/>
            <person name="Brodie E.L."/>
            <person name="Williams K.H."/>
            <person name="Hubbard S.S."/>
            <person name="Banfield J.F."/>
        </authorList>
    </citation>
    <scope>NUCLEOTIDE SEQUENCE [LARGE SCALE GENOMIC DNA]</scope>
</reference>
<gene>
    <name evidence="2" type="ORF">A2042_00025</name>
</gene>
<comment type="caution">
    <text evidence="2">The sequence shown here is derived from an EMBL/GenBank/DDBJ whole genome shotgun (WGS) entry which is preliminary data.</text>
</comment>
<evidence type="ECO:0000256" key="1">
    <source>
        <dbReference type="SAM" id="Phobius"/>
    </source>
</evidence>
<proteinExistence type="predicted"/>
<name>A0A1F7RNL0_9BACT</name>
<accession>A0A1F7RNL0</accession>
<keyword evidence="1" id="KW-0472">Membrane</keyword>
<protein>
    <recommendedName>
        <fullName evidence="4">MotA/TolQ/ExbB proton channel domain-containing protein</fullName>
    </recommendedName>
</protein>